<sequence>MSERDEIARALLGHVKNLRAAGVQYVSLAARPSQPSAAATPAMSAPSAASPAPYSPGATAPPLVKESPPSQASTRPQALPAAAQLGLLPMMDAPQSSLLAAPARRTGGFSPPPLPFDPQAEMTIEVLARAVEGCLRCKLGPGRTNLVFGVGNPRAKLAFVGEAPGADEDAQGIPFVGRAGQMLTKMIENVIEVPRGEVYICNILKCRPPGNRNPEPDEIACCEPYLMKQLAAIRPRLIVALGKFAAQWLLQTKTPIGKLRGKFGRYQGIPCLATYHPAYLLRNPNDKRLVLDDLRKVRAVYSGEKEPEIEVFG</sequence>
<dbReference type="InterPro" id="IPR005273">
    <property type="entry name" value="Ura-DNA_glyco_family4"/>
</dbReference>
<evidence type="ECO:0000256" key="5">
    <source>
        <dbReference type="ARBA" id="ARBA00022485"/>
    </source>
</evidence>
<dbReference type="EMBL" id="JACQRX010000105">
    <property type="protein sequence ID" value="MBI4251271.1"/>
    <property type="molecule type" value="Genomic_DNA"/>
</dbReference>
<keyword evidence="10" id="KW-0411">Iron-sulfur</keyword>
<evidence type="ECO:0000256" key="7">
    <source>
        <dbReference type="ARBA" id="ARBA00022763"/>
    </source>
</evidence>
<comment type="catalytic activity">
    <reaction evidence="1">
        <text>Hydrolyzes single-stranded DNA or mismatched double-stranded DNA and polynucleotides, releasing free uracil.</text>
        <dbReference type="EC" id="3.2.2.27"/>
    </reaction>
</comment>
<dbReference type="Proteomes" id="UP000752292">
    <property type="component" value="Unassembled WGS sequence"/>
</dbReference>
<dbReference type="AlphaFoldDB" id="A0A933E7N1"/>
<evidence type="ECO:0000256" key="4">
    <source>
        <dbReference type="ARBA" id="ARBA00019403"/>
    </source>
</evidence>
<organism evidence="14 15">
    <name type="scientific">Tectimicrobiota bacterium</name>
    <dbReference type="NCBI Taxonomy" id="2528274"/>
    <lineage>
        <taxon>Bacteria</taxon>
        <taxon>Pseudomonadati</taxon>
        <taxon>Nitrospinota/Tectimicrobiota group</taxon>
        <taxon>Candidatus Tectimicrobiota</taxon>
    </lineage>
</organism>
<name>A0A933E7N1_UNCTE</name>
<evidence type="ECO:0000256" key="11">
    <source>
        <dbReference type="ARBA" id="ARBA00023204"/>
    </source>
</evidence>
<feature type="compositionally biased region" description="Low complexity" evidence="12">
    <location>
        <begin position="30"/>
        <end position="62"/>
    </location>
</feature>
<comment type="similarity">
    <text evidence="2">Belongs to the uracil-DNA glycosylase (UDG) superfamily. Type 4 (UDGa) family.</text>
</comment>
<keyword evidence="8" id="KW-0378">Hydrolase</keyword>
<protein>
    <recommendedName>
        <fullName evidence="4">Type-4 uracil-DNA glycosylase</fullName>
        <ecNumber evidence="3">3.2.2.27</ecNumber>
    </recommendedName>
</protein>
<dbReference type="GO" id="GO:0046872">
    <property type="term" value="F:metal ion binding"/>
    <property type="evidence" value="ECO:0007669"/>
    <property type="project" value="UniProtKB-KW"/>
</dbReference>
<feature type="region of interest" description="Disordered" evidence="12">
    <location>
        <begin position="30"/>
        <end position="77"/>
    </location>
</feature>
<evidence type="ECO:0000256" key="6">
    <source>
        <dbReference type="ARBA" id="ARBA00022723"/>
    </source>
</evidence>
<dbReference type="InterPro" id="IPR051536">
    <property type="entry name" value="UDG_Type-4/5"/>
</dbReference>
<dbReference type="PANTHER" id="PTHR33693:SF1">
    <property type="entry name" value="TYPE-4 URACIL-DNA GLYCOSYLASE"/>
    <property type="match status" value="1"/>
</dbReference>
<evidence type="ECO:0000256" key="2">
    <source>
        <dbReference type="ARBA" id="ARBA00006521"/>
    </source>
</evidence>
<dbReference type="NCBIfam" id="TIGR00758">
    <property type="entry name" value="UDG_fam4"/>
    <property type="match status" value="1"/>
</dbReference>
<keyword evidence="11" id="KW-0234">DNA repair</keyword>
<evidence type="ECO:0000256" key="3">
    <source>
        <dbReference type="ARBA" id="ARBA00012030"/>
    </source>
</evidence>
<comment type="caution">
    <text evidence="14">The sequence shown here is derived from an EMBL/GenBank/DDBJ whole genome shotgun (WGS) entry which is preliminary data.</text>
</comment>
<accession>A0A933E7N1</accession>
<evidence type="ECO:0000259" key="13">
    <source>
        <dbReference type="SMART" id="SM00986"/>
    </source>
</evidence>
<dbReference type="PANTHER" id="PTHR33693">
    <property type="entry name" value="TYPE-5 URACIL-DNA GLYCOSYLASE"/>
    <property type="match status" value="1"/>
</dbReference>
<dbReference type="InterPro" id="IPR005122">
    <property type="entry name" value="Uracil-DNA_glycosylase-like"/>
</dbReference>
<evidence type="ECO:0000256" key="9">
    <source>
        <dbReference type="ARBA" id="ARBA00023004"/>
    </source>
</evidence>
<evidence type="ECO:0000256" key="12">
    <source>
        <dbReference type="SAM" id="MobiDB-lite"/>
    </source>
</evidence>
<keyword evidence="9" id="KW-0408">Iron</keyword>
<evidence type="ECO:0000313" key="14">
    <source>
        <dbReference type="EMBL" id="MBI4251271.1"/>
    </source>
</evidence>
<evidence type="ECO:0000256" key="1">
    <source>
        <dbReference type="ARBA" id="ARBA00001400"/>
    </source>
</evidence>
<evidence type="ECO:0000256" key="8">
    <source>
        <dbReference type="ARBA" id="ARBA00022801"/>
    </source>
</evidence>
<dbReference type="GO" id="GO:0004844">
    <property type="term" value="F:uracil DNA N-glycosylase activity"/>
    <property type="evidence" value="ECO:0007669"/>
    <property type="project" value="UniProtKB-EC"/>
</dbReference>
<evidence type="ECO:0000313" key="15">
    <source>
        <dbReference type="Proteomes" id="UP000752292"/>
    </source>
</evidence>
<reference evidence="14" key="1">
    <citation type="submission" date="2020-07" db="EMBL/GenBank/DDBJ databases">
        <title>Huge and variable diversity of episymbiotic CPR bacteria and DPANN archaea in groundwater ecosystems.</title>
        <authorList>
            <person name="He C.Y."/>
            <person name="Keren R."/>
            <person name="Whittaker M."/>
            <person name="Farag I.F."/>
            <person name="Doudna J."/>
            <person name="Cate J.H.D."/>
            <person name="Banfield J.F."/>
        </authorList>
    </citation>
    <scope>NUCLEOTIDE SEQUENCE</scope>
    <source>
        <strain evidence="14">NC_groundwater_1370_Ag_S-0.2um_69_93</strain>
    </source>
</reference>
<dbReference type="Pfam" id="PF03167">
    <property type="entry name" value="UDG"/>
    <property type="match status" value="1"/>
</dbReference>
<keyword evidence="5" id="KW-0004">4Fe-4S</keyword>
<dbReference type="GO" id="GO:0006281">
    <property type="term" value="P:DNA repair"/>
    <property type="evidence" value="ECO:0007669"/>
    <property type="project" value="UniProtKB-KW"/>
</dbReference>
<dbReference type="SMART" id="SM00986">
    <property type="entry name" value="UDG"/>
    <property type="match status" value="1"/>
</dbReference>
<gene>
    <name evidence="14" type="ORF">HY618_02335</name>
</gene>
<dbReference type="SMART" id="SM00987">
    <property type="entry name" value="UreE_C"/>
    <property type="match status" value="1"/>
</dbReference>
<dbReference type="InterPro" id="IPR036895">
    <property type="entry name" value="Uracil-DNA_glycosylase-like_sf"/>
</dbReference>
<dbReference type="CDD" id="cd10030">
    <property type="entry name" value="UDG-F4_TTUDGA_SPO1dp_like"/>
    <property type="match status" value="1"/>
</dbReference>
<keyword evidence="6" id="KW-0479">Metal-binding</keyword>
<dbReference type="EC" id="3.2.2.27" evidence="3"/>
<evidence type="ECO:0000256" key="10">
    <source>
        <dbReference type="ARBA" id="ARBA00023014"/>
    </source>
</evidence>
<dbReference type="GO" id="GO:0051539">
    <property type="term" value="F:4 iron, 4 sulfur cluster binding"/>
    <property type="evidence" value="ECO:0007669"/>
    <property type="project" value="UniProtKB-KW"/>
</dbReference>
<dbReference type="SUPFAM" id="SSF52141">
    <property type="entry name" value="Uracil-DNA glycosylase-like"/>
    <property type="match status" value="1"/>
</dbReference>
<dbReference type="Gene3D" id="3.40.470.10">
    <property type="entry name" value="Uracil-DNA glycosylase-like domain"/>
    <property type="match status" value="1"/>
</dbReference>
<keyword evidence="7" id="KW-0227">DNA damage</keyword>
<proteinExistence type="inferred from homology"/>
<feature type="domain" description="Uracil-DNA glycosylase-like" evidence="13">
    <location>
        <begin position="148"/>
        <end position="295"/>
    </location>
</feature>